<comment type="caution">
    <text evidence="1">The sequence shown here is derived from an EMBL/GenBank/DDBJ whole genome shotgun (WGS) entry which is preliminary data.</text>
</comment>
<name>A0A4C1ZKX2_EUMVA</name>
<proteinExistence type="predicted"/>
<dbReference type="OrthoDB" id="411871at2759"/>
<dbReference type="AlphaFoldDB" id="A0A4C1ZKX2"/>
<dbReference type="Proteomes" id="UP000299102">
    <property type="component" value="Unassembled WGS sequence"/>
</dbReference>
<evidence type="ECO:0000313" key="1">
    <source>
        <dbReference type="EMBL" id="GBP89156.1"/>
    </source>
</evidence>
<evidence type="ECO:0008006" key="3">
    <source>
        <dbReference type="Google" id="ProtNLM"/>
    </source>
</evidence>
<dbReference type="EMBL" id="BGZK01001979">
    <property type="protein sequence ID" value="GBP89156.1"/>
    <property type="molecule type" value="Genomic_DNA"/>
</dbReference>
<accession>A0A4C1ZKX2</accession>
<gene>
    <name evidence="1" type="ORF">EVAR_70198_1</name>
</gene>
<protein>
    <recommendedName>
        <fullName evidence="3">Reverse transcriptase domain-containing protein</fullName>
    </recommendedName>
</protein>
<reference evidence="1 2" key="1">
    <citation type="journal article" date="2019" name="Commun. Biol.">
        <title>The bagworm genome reveals a unique fibroin gene that provides high tensile strength.</title>
        <authorList>
            <person name="Kono N."/>
            <person name="Nakamura H."/>
            <person name="Ohtoshi R."/>
            <person name="Tomita M."/>
            <person name="Numata K."/>
            <person name="Arakawa K."/>
        </authorList>
    </citation>
    <scope>NUCLEOTIDE SEQUENCE [LARGE SCALE GENOMIC DNA]</scope>
</reference>
<sequence>MPGGYLLKPGNCLSIGETIPRARILSPNVDDGCYQSDPEAEQEILCPSKVLSLFPVLGQTVERMLIGRLSWHLKSKLQVTQFSFMSQRGMEDSLHDLMSFIDNELNYKRLISWCKY</sequence>
<keyword evidence="2" id="KW-1185">Reference proteome</keyword>
<organism evidence="1 2">
    <name type="scientific">Eumeta variegata</name>
    <name type="common">Bagworm moth</name>
    <name type="synonym">Eumeta japonica</name>
    <dbReference type="NCBI Taxonomy" id="151549"/>
    <lineage>
        <taxon>Eukaryota</taxon>
        <taxon>Metazoa</taxon>
        <taxon>Ecdysozoa</taxon>
        <taxon>Arthropoda</taxon>
        <taxon>Hexapoda</taxon>
        <taxon>Insecta</taxon>
        <taxon>Pterygota</taxon>
        <taxon>Neoptera</taxon>
        <taxon>Endopterygota</taxon>
        <taxon>Lepidoptera</taxon>
        <taxon>Glossata</taxon>
        <taxon>Ditrysia</taxon>
        <taxon>Tineoidea</taxon>
        <taxon>Psychidae</taxon>
        <taxon>Oiketicinae</taxon>
        <taxon>Eumeta</taxon>
    </lineage>
</organism>
<evidence type="ECO:0000313" key="2">
    <source>
        <dbReference type="Proteomes" id="UP000299102"/>
    </source>
</evidence>